<evidence type="ECO:0000313" key="2">
    <source>
        <dbReference type="Proteomes" id="UP000784294"/>
    </source>
</evidence>
<protein>
    <submittedName>
        <fullName evidence="1">Uncharacterized protein</fullName>
    </submittedName>
</protein>
<gene>
    <name evidence="1" type="ORF">PXEA_LOCUS20172</name>
</gene>
<name>A0A3S5CPW5_9PLAT</name>
<comment type="caution">
    <text evidence="1">The sequence shown here is derived from an EMBL/GenBank/DDBJ whole genome shotgun (WGS) entry which is preliminary data.</text>
</comment>
<proteinExistence type="predicted"/>
<reference evidence="1" key="1">
    <citation type="submission" date="2018-11" db="EMBL/GenBank/DDBJ databases">
        <authorList>
            <consortium name="Pathogen Informatics"/>
        </authorList>
    </citation>
    <scope>NUCLEOTIDE SEQUENCE</scope>
</reference>
<dbReference type="Proteomes" id="UP000784294">
    <property type="component" value="Unassembled WGS sequence"/>
</dbReference>
<sequence>MLILLCIQWPDLLLTHDLSAVKSLVSRHAAHHDPDTWFHRLERPPTPASDVAALRFCTVLISWSHTFQNVRTRLPTQAVCLPSSSSLSKLDSNSMENLDRLFRPVFVNPTFSVFRVLYLESVDSDQKKP</sequence>
<keyword evidence="2" id="KW-1185">Reference proteome</keyword>
<accession>A0A3S5CPW5</accession>
<organism evidence="1 2">
    <name type="scientific">Protopolystoma xenopodis</name>
    <dbReference type="NCBI Taxonomy" id="117903"/>
    <lineage>
        <taxon>Eukaryota</taxon>
        <taxon>Metazoa</taxon>
        <taxon>Spiralia</taxon>
        <taxon>Lophotrochozoa</taxon>
        <taxon>Platyhelminthes</taxon>
        <taxon>Monogenea</taxon>
        <taxon>Polyopisthocotylea</taxon>
        <taxon>Polystomatidea</taxon>
        <taxon>Polystomatidae</taxon>
        <taxon>Protopolystoma</taxon>
    </lineage>
</organism>
<dbReference type="AlphaFoldDB" id="A0A3S5CPW5"/>
<evidence type="ECO:0000313" key="1">
    <source>
        <dbReference type="EMBL" id="VEL26732.1"/>
    </source>
</evidence>
<dbReference type="EMBL" id="CAAALY010082319">
    <property type="protein sequence ID" value="VEL26732.1"/>
    <property type="molecule type" value="Genomic_DNA"/>
</dbReference>